<sequence>MRTQLRCIALAAALALPAAGAHAIEYRSVAEPTILYDSPSDKGKRLFIVAPGTPLEVVVSLDKWAKVRDAGGSINWIDRRALSDKRTVMVTSARAVARQRPAADAPVAFESAKDVVLEVTGNASEGWLPVRHKDGANGFVRVTEVWGL</sequence>
<organism evidence="2 3">
    <name type="scientific">Aromatoleum tolulyticum</name>
    <dbReference type="NCBI Taxonomy" id="34027"/>
    <lineage>
        <taxon>Bacteria</taxon>
        <taxon>Pseudomonadati</taxon>
        <taxon>Pseudomonadota</taxon>
        <taxon>Betaproteobacteria</taxon>
        <taxon>Rhodocyclales</taxon>
        <taxon>Rhodocyclaceae</taxon>
        <taxon>Aromatoleum</taxon>
    </lineage>
</organism>
<dbReference type="EMBL" id="FTMD01000004">
    <property type="protein sequence ID" value="SIQ39707.1"/>
    <property type="molecule type" value="Genomic_DNA"/>
</dbReference>
<dbReference type="STRING" id="34027.SAMN05421829_10469"/>
<keyword evidence="1" id="KW-0732">Signal</keyword>
<name>A0A1N6SFA8_9RHOO</name>
<accession>A0A1N6SFA8</accession>
<proteinExistence type="predicted"/>
<feature type="signal peptide" evidence="1">
    <location>
        <begin position="1"/>
        <end position="23"/>
    </location>
</feature>
<dbReference type="RefSeq" id="WP_076601440.1">
    <property type="nucleotide sequence ID" value="NZ_FTMD01000004.1"/>
</dbReference>
<dbReference type="AlphaFoldDB" id="A0A1N6SFA8"/>
<dbReference type="InterPro" id="IPR010466">
    <property type="entry name" value="DUF1058"/>
</dbReference>
<gene>
    <name evidence="2" type="ORF">SAMN05421829_10469</name>
</gene>
<evidence type="ECO:0000313" key="2">
    <source>
        <dbReference type="EMBL" id="SIQ39707.1"/>
    </source>
</evidence>
<keyword evidence="3" id="KW-1185">Reference proteome</keyword>
<evidence type="ECO:0000313" key="3">
    <source>
        <dbReference type="Proteomes" id="UP000186819"/>
    </source>
</evidence>
<evidence type="ECO:0000256" key="1">
    <source>
        <dbReference type="SAM" id="SignalP"/>
    </source>
</evidence>
<dbReference type="OrthoDB" id="5297720at2"/>
<dbReference type="Pfam" id="PF06347">
    <property type="entry name" value="SH3_4"/>
    <property type="match status" value="2"/>
</dbReference>
<reference evidence="3" key="1">
    <citation type="submission" date="2017-01" db="EMBL/GenBank/DDBJ databases">
        <authorList>
            <person name="Varghese N."/>
            <person name="Submissions S."/>
        </authorList>
    </citation>
    <scope>NUCLEOTIDE SEQUENCE [LARGE SCALE GENOMIC DNA]</scope>
    <source>
        <strain evidence="3">ATCC 51758</strain>
    </source>
</reference>
<feature type="chain" id="PRO_5012478499" evidence="1">
    <location>
        <begin position="24"/>
        <end position="148"/>
    </location>
</feature>
<protein>
    <submittedName>
        <fullName evidence="2">SH3 domain-containing protein</fullName>
    </submittedName>
</protein>
<dbReference type="Proteomes" id="UP000186819">
    <property type="component" value="Unassembled WGS sequence"/>
</dbReference>